<dbReference type="PANTHER" id="PTHR34697">
    <property type="entry name" value="PHOSPHATIDYLGLYCEROL LYSYLTRANSFERASE"/>
    <property type="match status" value="1"/>
</dbReference>
<evidence type="ECO:0000256" key="4">
    <source>
        <dbReference type="ARBA" id="ARBA00022989"/>
    </source>
</evidence>
<keyword evidence="8" id="KW-1185">Reference proteome</keyword>
<accession>Q2J805</accession>
<dbReference type="InterPro" id="IPR024320">
    <property type="entry name" value="LPG_synthase_C"/>
</dbReference>
<feature type="domain" description="Phosphatidylglycerol lysyltransferase C-terminal" evidence="6">
    <location>
        <begin position="24"/>
        <end position="324"/>
    </location>
</feature>
<comment type="subcellular location">
    <subcellularLocation>
        <location evidence="1">Cell membrane</location>
        <topology evidence="1">Multi-pass membrane protein</topology>
    </subcellularLocation>
</comment>
<reference evidence="7 8" key="1">
    <citation type="journal article" date="2007" name="Genome Res.">
        <title>Genome characteristics of facultatively symbiotic Frankia sp. strains reflect host range and host plant biogeography.</title>
        <authorList>
            <person name="Normand P."/>
            <person name="Lapierre P."/>
            <person name="Tisa L.S."/>
            <person name="Gogarten J.P."/>
            <person name="Alloisio N."/>
            <person name="Bagnarol E."/>
            <person name="Bassi C.A."/>
            <person name="Berry A.M."/>
            <person name="Bickhart D.M."/>
            <person name="Choisne N."/>
            <person name="Couloux A."/>
            <person name="Cournoyer B."/>
            <person name="Cruveiller S."/>
            <person name="Daubin V."/>
            <person name="Demange N."/>
            <person name="Francino M.P."/>
            <person name="Goltsman E."/>
            <person name="Huang Y."/>
            <person name="Kopp O.R."/>
            <person name="Labarre L."/>
            <person name="Lapidus A."/>
            <person name="Lavire C."/>
            <person name="Marechal J."/>
            <person name="Martinez M."/>
            <person name="Mastronunzio J.E."/>
            <person name="Mullin B.C."/>
            <person name="Niemann J."/>
            <person name="Pujic P."/>
            <person name="Rawnsley T."/>
            <person name="Rouy Z."/>
            <person name="Schenowitz C."/>
            <person name="Sellstedt A."/>
            <person name="Tavares F."/>
            <person name="Tomkins J.P."/>
            <person name="Vallenet D."/>
            <person name="Valverde C."/>
            <person name="Wall L.G."/>
            <person name="Wang Y."/>
            <person name="Medigue C."/>
            <person name="Benson D.R."/>
        </authorList>
    </citation>
    <scope>NUCLEOTIDE SEQUENCE [LARGE SCALE GENOMIC DNA]</scope>
    <source>
        <strain evidence="8">DSM 45818 / CECT 9043 / CcI3</strain>
    </source>
</reference>
<keyword evidence="5" id="KW-0472">Membrane</keyword>
<keyword evidence="2" id="KW-1003">Cell membrane</keyword>
<dbReference type="InterPro" id="IPR051211">
    <property type="entry name" value="PG_lysyltransferase"/>
</dbReference>
<protein>
    <recommendedName>
        <fullName evidence="6">Phosphatidylglycerol lysyltransferase C-terminal domain-containing protein</fullName>
    </recommendedName>
</protein>
<dbReference type="RefSeq" id="WP_011437615.1">
    <property type="nucleotide sequence ID" value="NC_007777.1"/>
</dbReference>
<dbReference type="STRING" id="106370.Francci3_3230"/>
<dbReference type="SUPFAM" id="SSF55729">
    <property type="entry name" value="Acyl-CoA N-acyltransferases (Nat)"/>
    <property type="match status" value="1"/>
</dbReference>
<sequence>MTRSSSTGVAQTRSVAEPTLDVLTRHAHNPSAYLALNEGNLTFEVDGIDGVVIYRPSGRFLIQFGGVFAPPDQQAELLTEFVRWARQNRRRVISVQLMPEDTDIYLRAGFGVNQLGASYARSLDGFSMSGKHFVKIRNKISRANRDGVRVREVAAVRERTPQLMEALNEVDWVWLKAKGFGVAEIDFMIGQRGGWAERRRRLFVAEHAGRLVGYQVFSPVFGRHSGWLHDLSRRIPDAPTGVSELILSTAVRQFVGEKTPYLHFGLTPFTSLDPKHRLPGHSPFVDRFVRWLGTRAEWIYPAQSQVAYKLKWQPDLIQPEYVAFQDGVSLSAVWRLMRVTKAVSLRRGRKSVTRRPASPHE</sequence>
<evidence type="ECO:0000259" key="6">
    <source>
        <dbReference type="Pfam" id="PF09924"/>
    </source>
</evidence>
<dbReference type="HOGENOM" id="CLU_062993_0_0_11"/>
<evidence type="ECO:0000256" key="5">
    <source>
        <dbReference type="ARBA" id="ARBA00023136"/>
    </source>
</evidence>
<dbReference type="PANTHER" id="PTHR34697:SF2">
    <property type="entry name" value="PHOSPHATIDYLGLYCEROL LYSYLTRANSFERASE"/>
    <property type="match status" value="1"/>
</dbReference>
<dbReference type="InterPro" id="IPR016181">
    <property type="entry name" value="Acyl_CoA_acyltransferase"/>
</dbReference>
<dbReference type="GO" id="GO:0005886">
    <property type="term" value="C:plasma membrane"/>
    <property type="evidence" value="ECO:0007669"/>
    <property type="project" value="UniProtKB-SubCell"/>
</dbReference>
<keyword evidence="4" id="KW-1133">Transmembrane helix</keyword>
<dbReference type="KEGG" id="fra:Francci3_3230"/>
<dbReference type="EMBL" id="CP000249">
    <property type="protein sequence ID" value="ABD12587.1"/>
    <property type="molecule type" value="Genomic_DNA"/>
</dbReference>
<evidence type="ECO:0000313" key="7">
    <source>
        <dbReference type="EMBL" id="ABD12587.1"/>
    </source>
</evidence>
<evidence type="ECO:0000256" key="1">
    <source>
        <dbReference type="ARBA" id="ARBA00004651"/>
    </source>
</evidence>
<proteinExistence type="predicted"/>
<evidence type="ECO:0000256" key="3">
    <source>
        <dbReference type="ARBA" id="ARBA00022692"/>
    </source>
</evidence>
<evidence type="ECO:0000256" key="2">
    <source>
        <dbReference type="ARBA" id="ARBA00022475"/>
    </source>
</evidence>
<dbReference type="AlphaFoldDB" id="Q2J805"/>
<dbReference type="Proteomes" id="UP000001937">
    <property type="component" value="Chromosome"/>
</dbReference>
<dbReference type="GO" id="GO:0016755">
    <property type="term" value="F:aminoacyltransferase activity"/>
    <property type="evidence" value="ECO:0007669"/>
    <property type="project" value="TreeGrafter"/>
</dbReference>
<dbReference type="PhylomeDB" id="Q2J805"/>
<gene>
    <name evidence="7" type="ordered locus">Francci3_3230</name>
</gene>
<dbReference type="GO" id="GO:0055091">
    <property type="term" value="P:phospholipid homeostasis"/>
    <property type="evidence" value="ECO:0007669"/>
    <property type="project" value="TreeGrafter"/>
</dbReference>
<organism evidence="7 8">
    <name type="scientific">Frankia casuarinae (strain DSM 45818 / CECT 9043 / HFP020203 / CcI3)</name>
    <dbReference type="NCBI Taxonomy" id="106370"/>
    <lineage>
        <taxon>Bacteria</taxon>
        <taxon>Bacillati</taxon>
        <taxon>Actinomycetota</taxon>
        <taxon>Actinomycetes</taxon>
        <taxon>Frankiales</taxon>
        <taxon>Frankiaceae</taxon>
        <taxon>Frankia</taxon>
    </lineage>
</organism>
<dbReference type="eggNOG" id="COG2898">
    <property type="taxonomic scope" value="Bacteria"/>
</dbReference>
<keyword evidence="3" id="KW-0812">Transmembrane</keyword>
<name>Q2J805_FRACC</name>
<dbReference type="Pfam" id="PF09924">
    <property type="entry name" value="LPG_synthase_C"/>
    <property type="match status" value="1"/>
</dbReference>
<evidence type="ECO:0000313" key="8">
    <source>
        <dbReference type="Proteomes" id="UP000001937"/>
    </source>
</evidence>